<comment type="caution">
    <text evidence="2">The sequence shown here is derived from an EMBL/GenBank/DDBJ whole genome shotgun (WGS) entry which is preliminary data.</text>
</comment>
<proteinExistence type="predicted"/>
<evidence type="ECO:0000313" key="2">
    <source>
        <dbReference type="EMBL" id="KAF6418729.1"/>
    </source>
</evidence>
<protein>
    <submittedName>
        <fullName evidence="2">Uncharacterized protein</fullName>
    </submittedName>
</protein>
<keyword evidence="1" id="KW-0732">Signal</keyword>
<keyword evidence="3" id="KW-1185">Reference proteome</keyword>
<organism evidence="2 3">
    <name type="scientific">Rousettus aegyptiacus</name>
    <name type="common">Egyptian fruit bat</name>
    <name type="synonym">Pteropus aegyptiacus</name>
    <dbReference type="NCBI Taxonomy" id="9407"/>
    <lineage>
        <taxon>Eukaryota</taxon>
        <taxon>Metazoa</taxon>
        <taxon>Chordata</taxon>
        <taxon>Craniata</taxon>
        <taxon>Vertebrata</taxon>
        <taxon>Euteleostomi</taxon>
        <taxon>Mammalia</taxon>
        <taxon>Eutheria</taxon>
        <taxon>Laurasiatheria</taxon>
        <taxon>Chiroptera</taxon>
        <taxon>Yinpterochiroptera</taxon>
        <taxon>Pteropodoidea</taxon>
        <taxon>Pteropodidae</taxon>
        <taxon>Rousettinae</taxon>
        <taxon>Rousettus</taxon>
    </lineage>
</organism>
<evidence type="ECO:0000313" key="3">
    <source>
        <dbReference type="Proteomes" id="UP000593571"/>
    </source>
</evidence>
<sequence length="141" mass="16040">MKARASDILWVLWRFSITWQLFGGKRYLFQVSAYEFPLSSRFIQLLASLPSPQPPSRLPIWMGASLKLTRCSCFSLSPGHLESFLPCQTLRVQAVPRQLSQFPPGFSFPGRRQTMVTMILKLQDNKFKLSNVVSLGFLSLA</sequence>
<reference evidence="2 3" key="1">
    <citation type="journal article" date="2020" name="Nature">
        <title>Six reference-quality genomes reveal evolution of bat adaptations.</title>
        <authorList>
            <person name="Jebb D."/>
            <person name="Huang Z."/>
            <person name="Pippel M."/>
            <person name="Hughes G.M."/>
            <person name="Lavrichenko K."/>
            <person name="Devanna P."/>
            <person name="Winkler S."/>
            <person name="Jermiin L.S."/>
            <person name="Skirmuntt E.C."/>
            <person name="Katzourakis A."/>
            <person name="Burkitt-Gray L."/>
            <person name="Ray D.A."/>
            <person name="Sullivan K.A.M."/>
            <person name="Roscito J.G."/>
            <person name="Kirilenko B.M."/>
            <person name="Davalos L.M."/>
            <person name="Corthals A.P."/>
            <person name="Power M.L."/>
            <person name="Jones G."/>
            <person name="Ransome R.D."/>
            <person name="Dechmann D.K.N."/>
            <person name="Locatelli A.G."/>
            <person name="Puechmaille S.J."/>
            <person name="Fedrigo O."/>
            <person name="Jarvis E.D."/>
            <person name="Hiller M."/>
            <person name="Vernes S.C."/>
            <person name="Myers E.W."/>
            <person name="Teeling E.C."/>
        </authorList>
    </citation>
    <scope>NUCLEOTIDE SEQUENCE [LARGE SCALE GENOMIC DNA]</scope>
    <source>
        <strain evidence="2">MRouAeg1</strain>
        <tissue evidence="2">Muscle</tissue>
    </source>
</reference>
<feature type="chain" id="PRO_5029846967" evidence="1">
    <location>
        <begin position="24"/>
        <end position="141"/>
    </location>
</feature>
<evidence type="ECO:0000256" key="1">
    <source>
        <dbReference type="SAM" id="SignalP"/>
    </source>
</evidence>
<dbReference type="AlphaFoldDB" id="A0A7J8D708"/>
<feature type="signal peptide" evidence="1">
    <location>
        <begin position="1"/>
        <end position="23"/>
    </location>
</feature>
<dbReference type="Proteomes" id="UP000593571">
    <property type="component" value="Unassembled WGS sequence"/>
</dbReference>
<name>A0A7J8D708_ROUAE</name>
<gene>
    <name evidence="2" type="ORF">HJG63_008754</name>
</gene>
<accession>A0A7J8D708</accession>
<dbReference type="EMBL" id="JACASE010000013">
    <property type="protein sequence ID" value="KAF6418729.1"/>
    <property type="molecule type" value="Genomic_DNA"/>
</dbReference>